<dbReference type="Gene3D" id="3.60.10.10">
    <property type="entry name" value="Endonuclease/exonuclease/phosphatase"/>
    <property type="match status" value="1"/>
</dbReference>
<sequence>MPSGHLGLPCGTHIRDRVHARAIPGSGSLTCLATPRRPSEGSLPVSSLLNSRPDGGSRRRRGLVAAAAAALVVSPLAAITPASAVSPNVVISEVYGGNGATAAYGNDFIELYNPTANDVVMNNWSVQYKAAAGNGAFQVTTLNGTVKAGKHFLVQQGNATTGTALPTPDATGSIAMAAGAGVVALVSNNTTYPTFGTSTTNVDLAGVTANGLVDTVGYGTTATTYETSNTASNLTATTSAQRTAAVDSDRNAADFSSATPTPENSGPVAPTALEATSPGNKTGQVGSPITGFTLAATGGTAPYTWSATGLPGGVSVAPNGAVSGTPDATGTFTVTATATDSAATPASDDVSFTFTINAAASLIPIAEIQGTGATTPLNGQQVKTQGVVTAAYPTGGLNGFYIQTPGADTANASDAVFVYGGTSGFATYPAVGDSVQVVGEAAEFSGATQIIASNAGVTAVTPSLGEVTPKTQIPGADCALPGAACLDGAALDEAREVVEGELFKPTAPWTATDVYDGGPYYSNGSNGSAFRGEIGVVSNSTKPLVAPTEIIDAQATAAVAERKKYNDAHRIILDDASSWTYSTTENSDKPFPWFTANHSVRVGSAITFPKPVIFTFGFNAWRILPQAQVVGDPTGTINFTQTRPAAPQNVGGDLKLATFNVLNFFPTTGEEFDAGPGSCTFYTDRAGNRISNNSCTPNGPRGAANEANLARQRDKIVAAINTADADIVSLEELENSVQFGKDRDFAINALVTALNADAGAGTWAAVPSAPVLPTLAEQDVIRNGFIYQPANVALVGESVVLSDESTGTEAFADAREPLAQAFKKVGDADADAFAVIVNHFKSKGSGNPDPNGQGNANDRRVLQANSLVAFADSFKSQRGITRVFLAGDFNAYSEEDPIQVLKAAGYDNLESTSNADEETYNFDGQVGSLDHVLANAAAKADVNAVDIWDINGYESVYYEYARFNTNVTNLYAPNPFRSSDHSPEIVGINTEPAVPAEEEIQILGINDFHGRILNEDGTNGTTAGITAGAAVLSGAVKQLRSENPNTVFAAAGDLIGASTFESFIQKDKPTIDALNEAGLEVSAVGNHELDAGYNDLVNRVMAPYDAVTNPLGGARWKYIAANLRKKSDDSHAVDDAWIKDFGDVQVGFVGAVTEDLPALVSPDGIADIKVTDIVDEVNASADQLEADGADVIVLLIHEGAANTTLAAATDPNSAFGQVVNGVDANIDAIVSGHTHLAYNHAVPVPAWVAQGRAVTTRPVVSAGQYGTYLNQLKLTVDTATGDVLAQTQNVLNLKQQTAPFTANYPADPNVTPIVNDAIAKSNVLGAVELGKIAAPFNRAKLSNGTTENRGGESTLGNLVAEVQRWATQTPEAGGAQIAFMNPGGLRQDMVGNAGGYPTTLTYKQAAVVQPFANTLVNMKMTGAQIKTALEQQWQRDGAGNIPTRPFLRLGTSKGFRYTYDPSRTEGDRITAMWLNGTPIAAGTSYSVTVNSFLGSGGDNFRVFAQGTQKRDTGKIDLQGMVDYMDEFANTAEGDAPLAPDFTQHSVGVAFPAGAPASYKQGDDVTFTLSSLAFSTAPDIKDTSVEVRFGGALLGEAPVDNTIGTAVFDEYGTSTVTVKVPNGAPDGRVVLKVTGNNTGTTVDVPITITDNRAPSTVTVPDVSLAYGQAGQLDITVAPAATGSVEVFEGTTSLGTAPLTNSAATFALAAKSLPVGVHTLRVAYPGDSNVKASSISATVTVTKATSSTAATVAPTELKAGVDTGTISVTVNGESPTGLVGAVLDGQVIGGAELVDGKASIAIGPFAAAGTKAITVRYYGDANNAASSADVSVTVVANPVPEKATPTITATVDPVTLKVKKDSATVSVTVTRPGGTATGSVLALIDNKVVGAGELAAGKTSIVVGPFDTVGAKAITLKYLGDDATKAGEGSTSVTVQKATPKLTVKAPKKLKEDEVLEVSVAAAADGFEVTGQVTAKVKGTSKTKTLSGGEVDFRLGKLTKPGTYEVTITFLGSNLAEPVTKTVEVKVKKDKKGKNKKR</sequence>
<dbReference type="Gene3D" id="3.90.780.10">
    <property type="entry name" value="5'-Nucleotidase, C-terminal domain"/>
    <property type="match status" value="1"/>
</dbReference>
<dbReference type="Pfam" id="PF16640">
    <property type="entry name" value="Big_3_5"/>
    <property type="match status" value="2"/>
</dbReference>
<dbReference type="Pfam" id="PF00932">
    <property type="entry name" value="LTD"/>
    <property type="match status" value="1"/>
</dbReference>
<dbReference type="SUPFAM" id="SSF56219">
    <property type="entry name" value="DNase I-like"/>
    <property type="match status" value="1"/>
</dbReference>
<evidence type="ECO:0000313" key="5">
    <source>
        <dbReference type="Proteomes" id="UP000244867"/>
    </source>
</evidence>
<dbReference type="PANTHER" id="PTHR42834">
    <property type="entry name" value="ENDONUCLEASE/EXONUCLEASE/PHOSPHATASE FAMILY PROTEIN (AFU_ORTHOLOGUE AFUA_3G09210)"/>
    <property type="match status" value="1"/>
</dbReference>
<dbReference type="PANTHER" id="PTHR42834:SF1">
    <property type="entry name" value="ENDONUCLEASE_EXONUCLEASE_PHOSPHATASE FAMILY PROTEIN (AFU_ORTHOLOGUE AFUA_3G09210)"/>
    <property type="match status" value="1"/>
</dbReference>
<feature type="region of interest" description="Disordered" evidence="2">
    <location>
        <begin position="30"/>
        <end position="57"/>
    </location>
</feature>
<dbReference type="Pfam" id="PF03372">
    <property type="entry name" value="Exo_endo_phos"/>
    <property type="match status" value="1"/>
</dbReference>
<comment type="caution">
    <text evidence="4">The sequence shown here is derived from an EMBL/GenBank/DDBJ whole genome shotgun (WGS) entry which is preliminary data.</text>
</comment>
<dbReference type="Pfam" id="PF00149">
    <property type="entry name" value="Metallophos"/>
    <property type="match status" value="1"/>
</dbReference>
<dbReference type="InterPro" id="IPR029052">
    <property type="entry name" value="Metallo-depent_PP-like"/>
</dbReference>
<dbReference type="CDD" id="cd04486">
    <property type="entry name" value="YhcR_OBF_like"/>
    <property type="match status" value="1"/>
</dbReference>
<dbReference type="Proteomes" id="UP000244867">
    <property type="component" value="Unassembled WGS sequence"/>
</dbReference>
<dbReference type="Pfam" id="PF02872">
    <property type="entry name" value="5_nucleotid_C"/>
    <property type="match status" value="1"/>
</dbReference>
<feature type="domain" description="LTD" evidence="3">
    <location>
        <begin position="77"/>
        <end position="220"/>
    </location>
</feature>
<dbReference type="SUPFAM" id="SSF74853">
    <property type="entry name" value="Lamin A/C globular tail domain"/>
    <property type="match status" value="1"/>
</dbReference>
<dbReference type="Gene3D" id="2.60.40.10">
    <property type="entry name" value="Immunoglobulins"/>
    <property type="match status" value="3"/>
</dbReference>
<dbReference type="GO" id="GO:0009166">
    <property type="term" value="P:nucleotide catabolic process"/>
    <property type="evidence" value="ECO:0007669"/>
    <property type="project" value="InterPro"/>
</dbReference>
<keyword evidence="1" id="KW-0732">Signal</keyword>
<proteinExistence type="predicted"/>
<dbReference type="EMBL" id="PYXZ01000012">
    <property type="protein sequence ID" value="PUA79175.1"/>
    <property type="molecule type" value="Genomic_DNA"/>
</dbReference>
<dbReference type="NCBIfam" id="NF033681">
    <property type="entry name" value="ExeM_NucH_DNase"/>
    <property type="match status" value="1"/>
</dbReference>
<evidence type="ECO:0000313" key="4">
    <source>
        <dbReference type="EMBL" id="PUA79175.1"/>
    </source>
</evidence>
<keyword evidence="5" id="KW-1185">Reference proteome</keyword>
<dbReference type="InterPro" id="IPR036415">
    <property type="entry name" value="Lamin_tail_dom_sf"/>
</dbReference>
<dbReference type="InterPro" id="IPR032109">
    <property type="entry name" value="Big_3_5"/>
</dbReference>
<name>A0A2R7YRX9_9ACTN</name>
<dbReference type="PRINTS" id="PR01607">
    <property type="entry name" value="APYRASEFAMLY"/>
</dbReference>
<feature type="region of interest" description="Disordered" evidence="2">
    <location>
        <begin position="241"/>
        <end position="284"/>
    </location>
</feature>
<organism evidence="4 5">
    <name type="scientific">Nocardioides currus</name>
    <dbReference type="NCBI Taxonomy" id="2133958"/>
    <lineage>
        <taxon>Bacteria</taxon>
        <taxon>Bacillati</taxon>
        <taxon>Actinomycetota</taxon>
        <taxon>Actinomycetes</taxon>
        <taxon>Propionibacteriales</taxon>
        <taxon>Nocardioidaceae</taxon>
        <taxon>Nocardioides</taxon>
    </lineage>
</organism>
<evidence type="ECO:0000256" key="1">
    <source>
        <dbReference type="ARBA" id="ARBA00022729"/>
    </source>
</evidence>
<dbReference type="SUPFAM" id="SSF56300">
    <property type="entry name" value="Metallo-dependent phosphatases"/>
    <property type="match status" value="1"/>
</dbReference>
<dbReference type="InterPro" id="IPR008334">
    <property type="entry name" value="5'-Nucleotdase_C"/>
</dbReference>
<evidence type="ECO:0000259" key="3">
    <source>
        <dbReference type="PROSITE" id="PS51841"/>
    </source>
</evidence>
<gene>
    <name evidence="4" type="ORF">C7S10_20790</name>
</gene>
<dbReference type="GO" id="GO:0005975">
    <property type="term" value="P:carbohydrate metabolic process"/>
    <property type="evidence" value="ECO:0007669"/>
    <property type="project" value="UniProtKB-ARBA"/>
</dbReference>
<dbReference type="InterPro" id="IPR013783">
    <property type="entry name" value="Ig-like_fold"/>
</dbReference>
<accession>A0A2R7YRX9</accession>
<protein>
    <recommendedName>
        <fullName evidence="3">LTD domain-containing protein</fullName>
    </recommendedName>
</protein>
<dbReference type="CDD" id="cd10283">
    <property type="entry name" value="MnuA_DNase1-like"/>
    <property type="match status" value="1"/>
</dbReference>
<dbReference type="SUPFAM" id="SSF55816">
    <property type="entry name" value="5'-nucleotidase (syn. UDP-sugar hydrolase), C-terminal domain"/>
    <property type="match status" value="1"/>
</dbReference>
<dbReference type="Gene3D" id="3.60.21.10">
    <property type="match status" value="1"/>
</dbReference>
<dbReference type="PROSITE" id="PS51841">
    <property type="entry name" value="LTD"/>
    <property type="match status" value="1"/>
</dbReference>
<evidence type="ECO:0000256" key="2">
    <source>
        <dbReference type="SAM" id="MobiDB-lite"/>
    </source>
</evidence>
<dbReference type="InterPro" id="IPR047971">
    <property type="entry name" value="ExeM-like"/>
</dbReference>
<dbReference type="InterPro" id="IPR006179">
    <property type="entry name" value="5_nucleotidase/apyrase"/>
</dbReference>
<feature type="compositionally biased region" description="Polar residues" evidence="2">
    <location>
        <begin position="254"/>
        <end position="264"/>
    </location>
</feature>
<dbReference type="InterPro" id="IPR036691">
    <property type="entry name" value="Endo/exonu/phosph_ase_sf"/>
</dbReference>
<dbReference type="InterPro" id="IPR005135">
    <property type="entry name" value="Endo/exonuclease/phosphatase"/>
</dbReference>
<dbReference type="GO" id="GO:0016787">
    <property type="term" value="F:hydrolase activity"/>
    <property type="evidence" value="ECO:0007669"/>
    <property type="project" value="InterPro"/>
</dbReference>
<dbReference type="InterPro" id="IPR001322">
    <property type="entry name" value="Lamin_tail_dom"/>
</dbReference>
<dbReference type="OrthoDB" id="1016457at2"/>
<dbReference type="InterPro" id="IPR036907">
    <property type="entry name" value="5'-Nucleotdase_C_sf"/>
</dbReference>
<reference evidence="4 5" key="1">
    <citation type="submission" date="2018-03" db="EMBL/GenBank/DDBJ databases">
        <authorList>
            <person name="Keele B.F."/>
        </authorList>
    </citation>
    <scope>NUCLEOTIDE SEQUENCE [LARGE SCALE GENOMIC DNA]</scope>
    <source>
        <strain evidence="4 5">IB-3</strain>
    </source>
</reference>
<dbReference type="InterPro" id="IPR004843">
    <property type="entry name" value="Calcineurin-like_PHP"/>
</dbReference>